<dbReference type="Proteomes" id="UP000031668">
    <property type="component" value="Unassembled WGS sequence"/>
</dbReference>
<proteinExistence type="predicted"/>
<evidence type="ECO:0000313" key="2">
    <source>
        <dbReference type="Proteomes" id="UP000031668"/>
    </source>
</evidence>
<comment type="caution">
    <text evidence="1">The sequence shown here is derived from an EMBL/GenBank/DDBJ whole genome shotgun (WGS) entry which is preliminary data.</text>
</comment>
<dbReference type="EMBL" id="JWZT01002253">
    <property type="protein sequence ID" value="KII69907.1"/>
    <property type="molecule type" value="Genomic_DNA"/>
</dbReference>
<dbReference type="OrthoDB" id="4843387at2759"/>
<protein>
    <submittedName>
        <fullName evidence="1">Uncharacterized protein</fullName>
    </submittedName>
</protein>
<reference evidence="1 2" key="1">
    <citation type="journal article" date="2014" name="Genome Biol. Evol.">
        <title>The genome of the myxosporean Thelohanellus kitauei shows adaptations to nutrient acquisition within its fish host.</title>
        <authorList>
            <person name="Yang Y."/>
            <person name="Xiong J."/>
            <person name="Zhou Z."/>
            <person name="Huo F."/>
            <person name="Miao W."/>
            <person name="Ran C."/>
            <person name="Liu Y."/>
            <person name="Zhang J."/>
            <person name="Feng J."/>
            <person name="Wang M."/>
            <person name="Wang M."/>
            <person name="Wang L."/>
            <person name="Yao B."/>
        </authorList>
    </citation>
    <scope>NUCLEOTIDE SEQUENCE [LARGE SCALE GENOMIC DNA]</scope>
    <source>
        <strain evidence="1">Wuqing</strain>
    </source>
</reference>
<accession>A0A0C2N7J0</accession>
<keyword evidence="2" id="KW-1185">Reference proteome</keyword>
<evidence type="ECO:0000313" key="1">
    <source>
        <dbReference type="EMBL" id="KII69907.1"/>
    </source>
</evidence>
<name>A0A0C2N7J0_THEKT</name>
<dbReference type="AlphaFoldDB" id="A0A0C2N7J0"/>
<gene>
    <name evidence="1" type="ORF">RF11_15688</name>
</gene>
<organism evidence="1 2">
    <name type="scientific">Thelohanellus kitauei</name>
    <name type="common">Myxosporean</name>
    <dbReference type="NCBI Taxonomy" id="669202"/>
    <lineage>
        <taxon>Eukaryota</taxon>
        <taxon>Metazoa</taxon>
        <taxon>Cnidaria</taxon>
        <taxon>Myxozoa</taxon>
        <taxon>Myxosporea</taxon>
        <taxon>Bivalvulida</taxon>
        <taxon>Platysporina</taxon>
        <taxon>Myxobolidae</taxon>
        <taxon>Thelohanellus</taxon>
    </lineage>
</organism>
<sequence length="327" mass="38033">MNAIFNNKKVAIKFLISERVVNLLERCPLSTCMGGGKFRLVSRPDMKILQKKLGFFYKPKQKAIEILEMAKTPSDEFLEEFEWRMKRYKIFRKLHLSVDTLNSIEMGQKINYTWKLTRPIPLKRNDPDVKLERNSYCEWYQTSHAWGKKGKTTNPVLSKDIGQNITMILAINCRNIISSEAIVSTGIKSIFRRDGGLQGTNFHISCMTEACGRVMQESLANYINHCEQFFQPYLNEEDIGREYDLHFIDFDEITSRNIDMSPSQRFWEFSTVIVIRQGNPSKELLLSPHFHRENLYDFSAISYLTAFHVPSIVFVHAPYCGSRNVSE</sequence>